<accession>A0A2G8S474</accession>
<comment type="caution">
    <text evidence="3">The sequence shown here is derived from an EMBL/GenBank/DDBJ whole genome shotgun (WGS) entry which is preliminary data.</text>
</comment>
<sequence length="216" mass="22873">MINSSPNSSSDYNRRYLWPTERCGRRLPMALNSTQTAASLSTSPLPPASASSVTSPSRLNGKTITGFALLGVGGLAICLAFALVLYAKRRTTRAPVVRPPGPPTACRCGRNPDSHVGPSTSNAARDVRIGSNGRNEETQPRMYGWAATQFSIADPAALERAEIAPHFQRETLNAVSTSGKHRNTAVSTSGGGGSMAAQTEVGAEREFIIVTKWTEG</sequence>
<proteinExistence type="predicted"/>
<dbReference type="AlphaFoldDB" id="A0A2G8S474"/>
<keyword evidence="2" id="KW-0472">Membrane</keyword>
<feature type="compositionally biased region" description="Polar residues" evidence="1">
    <location>
        <begin position="175"/>
        <end position="188"/>
    </location>
</feature>
<evidence type="ECO:0000256" key="2">
    <source>
        <dbReference type="SAM" id="Phobius"/>
    </source>
</evidence>
<gene>
    <name evidence="3" type="ORF">GSI_08572</name>
</gene>
<name>A0A2G8S474_9APHY</name>
<feature type="region of interest" description="Disordered" evidence="1">
    <location>
        <begin position="175"/>
        <end position="199"/>
    </location>
</feature>
<organism evidence="3 4">
    <name type="scientific">Ganoderma sinense ZZ0214-1</name>
    <dbReference type="NCBI Taxonomy" id="1077348"/>
    <lineage>
        <taxon>Eukaryota</taxon>
        <taxon>Fungi</taxon>
        <taxon>Dikarya</taxon>
        <taxon>Basidiomycota</taxon>
        <taxon>Agaricomycotina</taxon>
        <taxon>Agaricomycetes</taxon>
        <taxon>Polyporales</taxon>
        <taxon>Polyporaceae</taxon>
        <taxon>Ganoderma</taxon>
    </lineage>
</organism>
<keyword evidence="2" id="KW-1133">Transmembrane helix</keyword>
<keyword evidence="4" id="KW-1185">Reference proteome</keyword>
<protein>
    <submittedName>
        <fullName evidence="3">Uncharacterized protein</fullName>
    </submittedName>
</protein>
<evidence type="ECO:0000313" key="3">
    <source>
        <dbReference type="EMBL" id="PIL28534.1"/>
    </source>
</evidence>
<dbReference type="EMBL" id="AYKW01000023">
    <property type="protein sequence ID" value="PIL28534.1"/>
    <property type="molecule type" value="Genomic_DNA"/>
</dbReference>
<feature type="compositionally biased region" description="Low complexity" evidence="1">
    <location>
        <begin position="36"/>
        <end position="57"/>
    </location>
</feature>
<evidence type="ECO:0000313" key="4">
    <source>
        <dbReference type="Proteomes" id="UP000230002"/>
    </source>
</evidence>
<keyword evidence="2" id="KW-0812">Transmembrane</keyword>
<reference evidence="3 4" key="1">
    <citation type="journal article" date="2015" name="Sci. Rep.">
        <title>Chromosome-level genome map provides insights into diverse defense mechanisms in the medicinal fungus Ganoderma sinense.</title>
        <authorList>
            <person name="Zhu Y."/>
            <person name="Xu J."/>
            <person name="Sun C."/>
            <person name="Zhou S."/>
            <person name="Xu H."/>
            <person name="Nelson D.R."/>
            <person name="Qian J."/>
            <person name="Song J."/>
            <person name="Luo H."/>
            <person name="Xiang L."/>
            <person name="Li Y."/>
            <person name="Xu Z."/>
            <person name="Ji A."/>
            <person name="Wang L."/>
            <person name="Lu S."/>
            <person name="Hayward A."/>
            <person name="Sun W."/>
            <person name="Li X."/>
            <person name="Schwartz D.C."/>
            <person name="Wang Y."/>
            <person name="Chen S."/>
        </authorList>
    </citation>
    <scope>NUCLEOTIDE SEQUENCE [LARGE SCALE GENOMIC DNA]</scope>
    <source>
        <strain evidence="3 4">ZZ0214-1</strain>
    </source>
</reference>
<feature type="transmembrane region" description="Helical" evidence="2">
    <location>
        <begin position="64"/>
        <end position="86"/>
    </location>
</feature>
<feature type="region of interest" description="Disordered" evidence="1">
    <location>
        <begin position="34"/>
        <end position="57"/>
    </location>
</feature>
<feature type="region of interest" description="Disordered" evidence="1">
    <location>
        <begin position="94"/>
        <end position="139"/>
    </location>
</feature>
<dbReference type="Proteomes" id="UP000230002">
    <property type="component" value="Unassembled WGS sequence"/>
</dbReference>
<evidence type="ECO:0000256" key="1">
    <source>
        <dbReference type="SAM" id="MobiDB-lite"/>
    </source>
</evidence>